<proteinExistence type="predicted"/>
<gene>
    <name evidence="2" type="ORF">IAB98_01715</name>
</gene>
<name>A0A9D1JEQ1_9FIRM</name>
<organism evidence="2 3">
    <name type="scientific">Candidatus Egerieimonas intestinavium</name>
    <dbReference type="NCBI Taxonomy" id="2840777"/>
    <lineage>
        <taxon>Bacteria</taxon>
        <taxon>Bacillati</taxon>
        <taxon>Bacillota</taxon>
        <taxon>Clostridia</taxon>
        <taxon>Lachnospirales</taxon>
        <taxon>Lachnospiraceae</taxon>
        <taxon>Lachnospiraceae incertae sedis</taxon>
        <taxon>Candidatus Egerieimonas</taxon>
    </lineage>
</organism>
<dbReference type="GO" id="GO:0005886">
    <property type="term" value="C:plasma membrane"/>
    <property type="evidence" value="ECO:0007669"/>
    <property type="project" value="UniProtKB-SubCell"/>
</dbReference>
<dbReference type="EMBL" id="DVHU01000013">
    <property type="protein sequence ID" value="HIR92124.1"/>
    <property type="molecule type" value="Genomic_DNA"/>
</dbReference>
<feature type="transmembrane region" description="Helical" evidence="1">
    <location>
        <begin position="245"/>
        <end position="268"/>
    </location>
</feature>
<feature type="transmembrane region" description="Helical" evidence="1">
    <location>
        <begin position="299"/>
        <end position="324"/>
    </location>
</feature>
<feature type="transmembrane region" description="Helical" evidence="1">
    <location>
        <begin position="432"/>
        <end position="451"/>
    </location>
</feature>
<feature type="transmembrane region" description="Helical" evidence="1">
    <location>
        <begin position="20"/>
        <end position="42"/>
    </location>
</feature>
<evidence type="ECO:0000313" key="2">
    <source>
        <dbReference type="EMBL" id="HIR92124.1"/>
    </source>
</evidence>
<keyword evidence="1" id="KW-1133">Transmembrane helix</keyword>
<keyword evidence="1" id="KW-0812">Transmembrane</keyword>
<dbReference type="AlphaFoldDB" id="A0A9D1JEQ1"/>
<evidence type="ECO:0000313" key="3">
    <source>
        <dbReference type="Proteomes" id="UP000886841"/>
    </source>
</evidence>
<dbReference type="Pfam" id="PF12679">
    <property type="entry name" value="ABC2_membrane_2"/>
    <property type="match status" value="1"/>
</dbReference>
<dbReference type="PANTHER" id="PTHR37305">
    <property type="entry name" value="INTEGRAL MEMBRANE PROTEIN-RELATED"/>
    <property type="match status" value="1"/>
</dbReference>
<feature type="transmembrane region" description="Helical" evidence="1">
    <location>
        <begin position="354"/>
        <end position="372"/>
    </location>
</feature>
<sequence length="459" mass="51070">MLKLIQNEWIKIFSKISTYVLLALTLAMTVGFSLLAHFVGAYEPYTYTYDKYDLNNEIAYLESSKPEGYEVQVMMYQFMLDNGDSWEMGGWEVQALNDIFPALQNPLVYQADTLSPEEKSSLEERFTSLTKAVSDHDFKSFASLWLEEIASGTDSDRVKEAKSFPYQFMLDNNLEPSSDSWKIDAAQELGNAMLTLSSLEDQQDQGIYIPEASLQDAQDQLTLSQYRLEHEIANYMDEQGRTGSFYWSIFLDAASLLTFISVVMIVIAGGSVANEFSTGTIKFLLINPVKRSKIIISKFLALLLLGAAMILGMFVVNGLFNLILFRDGFGVPLLTVSEGVVHEGSALLYTLTQYALNGITMIAMTALAFMISSLMRSSAVAIGIGVASLLGGTMISSMLAQYGFDWGRYLIFSNLNLGSIANNYGMYPHQTLGFAVGVLAVYMILFLFIAYDGFTRREV</sequence>
<protein>
    <submittedName>
        <fullName evidence="2">ABC transporter permease</fullName>
    </submittedName>
</protein>
<accession>A0A9D1JEQ1</accession>
<evidence type="ECO:0000256" key="1">
    <source>
        <dbReference type="SAM" id="Phobius"/>
    </source>
</evidence>
<dbReference type="Proteomes" id="UP000886841">
    <property type="component" value="Unassembled WGS sequence"/>
</dbReference>
<comment type="caution">
    <text evidence="2">The sequence shown here is derived from an EMBL/GenBank/DDBJ whole genome shotgun (WGS) entry which is preliminary data.</text>
</comment>
<keyword evidence="1" id="KW-0472">Membrane</keyword>
<dbReference type="GO" id="GO:0140359">
    <property type="term" value="F:ABC-type transporter activity"/>
    <property type="evidence" value="ECO:0007669"/>
    <property type="project" value="InterPro"/>
</dbReference>
<dbReference type="PANTHER" id="PTHR37305:SF1">
    <property type="entry name" value="MEMBRANE PROTEIN"/>
    <property type="match status" value="1"/>
</dbReference>
<feature type="transmembrane region" description="Helical" evidence="1">
    <location>
        <begin position="379"/>
        <end position="404"/>
    </location>
</feature>
<reference evidence="2" key="2">
    <citation type="journal article" date="2021" name="PeerJ">
        <title>Extensive microbial diversity within the chicken gut microbiome revealed by metagenomics and culture.</title>
        <authorList>
            <person name="Gilroy R."/>
            <person name="Ravi A."/>
            <person name="Getino M."/>
            <person name="Pursley I."/>
            <person name="Horton D.L."/>
            <person name="Alikhan N.F."/>
            <person name="Baker D."/>
            <person name="Gharbi K."/>
            <person name="Hall N."/>
            <person name="Watson M."/>
            <person name="Adriaenssens E.M."/>
            <person name="Foster-Nyarko E."/>
            <person name="Jarju S."/>
            <person name="Secka A."/>
            <person name="Antonio M."/>
            <person name="Oren A."/>
            <person name="Chaudhuri R.R."/>
            <person name="La Ragione R."/>
            <person name="Hildebrand F."/>
            <person name="Pallen M.J."/>
        </authorList>
    </citation>
    <scope>NUCLEOTIDE SEQUENCE</scope>
    <source>
        <strain evidence="2">ChiSxjej1B13-7041</strain>
    </source>
</reference>
<reference evidence="2" key="1">
    <citation type="submission" date="2020-10" db="EMBL/GenBank/DDBJ databases">
        <authorList>
            <person name="Gilroy R."/>
        </authorList>
    </citation>
    <scope>NUCLEOTIDE SEQUENCE</scope>
    <source>
        <strain evidence="2">ChiSxjej1B13-7041</strain>
    </source>
</reference>